<dbReference type="InterPro" id="IPR036397">
    <property type="entry name" value="RNaseH_sf"/>
</dbReference>
<dbReference type="PANTHER" id="PTHR35004:SF7">
    <property type="entry name" value="INTEGRASE PROTEIN"/>
    <property type="match status" value="1"/>
</dbReference>
<dbReference type="Gene3D" id="1.10.10.60">
    <property type="entry name" value="Homeodomain-like"/>
    <property type="match status" value="1"/>
</dbReference>
<dbReference type="Proteomes" id="UP001165481">
    <property type="component" value="Unassembled WGS sequence"/>
</dbReference>
<dbReference type="InterPro" id="IPR001584">
    <property type="entry name" value="Integrase_cat-core"/>
</dbReference>
<name>A0ABT7IPK0_9BURK</name>
<dbReference type="SUPFAM" id="SSF53098">
    <property type="entry name" value="Ribonuclease H-like"/>
    <property type="match status" value="1"/>
</dbReference>
<evidence type="ECO:0000313" key="4">
    <source>
        <dbReference type="Proteomes" id="UP001165481"/>
    </source>
</evidence>
<dbReference type="EMBL" id="JAKZJU020000001">
    <property type="protein sequence ID" value="MDL2060307.1"/>
    <property type="molecule type" value="Genomic_DNA"/>
</dbReference>
<organism evidence="3 4">
    <name type="scientific">Mesosutterella faecium</name>
    <dbReference type="NCBI Taxonomy" id="2925194"/>
    <lineage>
        <taxon>Bacteria</taxon>
        <taxon>Pseudomonadati</taxon>
        <taxon>Pseudomonadota</taxon>
        <taxon>Betaproteobacteria</taxon>
        <taxon>Burkholderiales</taxon>
        <taxon>Sutterellaceae</taxon>
        <taxon>Mesosutterella</taxon>
    </lineage>
</organism>
<dbReference type="PROSITE" id="PS50994">
    <property type="entry name" value="INTEGRASE"/>
    <property type="match status" value="1"/>
</dbReference>
<dbReference type="PANTHER" id="PTHR35004">
    <property type="entry name" value="TRANSPOSASE RV3428C-RELATED"/>
    <property type="match status" value="1"/>
</dbReference>
<proteinExistence type="predicted"/>
<dbReference type="InterPro" id="IPR012337">
    <property type="entry name" value="RNaseH-like_sf"/>
</dbReference>
<dbReference type="RefSeq" id="WP_285230541.1">
    <property type="nucleotide sequence ID" value="NZ_JAKZJU020000001.1"/>
</dbReference>
<dbReference type="Gene3D" id="3.30.420.10">
    <property type="entry name" value="Ribonuclease H-like superfamily/Ribonuclease H"/>
    <property type="match status" value="1"/>
</dbReference>
<evidence type="ECO:0000313" key="2">
    <source>
        <dbReference type="EMBL" id="MDL2058843.1"/>
    </source>
</evidence>
<evidence type="ECO:0000259" key="1">
    <source>
        <dbReference type="PROSITE" id="PS50994"/>
    </source>
</evidence>
<comment type="caution">
    <text evidence="3">The sequence shown here is derived from an EMBL/GenBank/DDBJ whole genome shotgun (WGS) entry which is preliminary data.</text>
</comment>
<dbReference type="Pfam" id="PF00665">
    <property type="entry name" value="rve"/>
    <property type="match status" value="1"/>
</dbReference>
<feature type="domain" description="Integrase catalytic" evidence="1">
    <location>
        <begin position="133"/>
        <end position="310"/>
    </location>
</feature>
<dbReference type="EMBL" id="JAKZJU020000001">
    <property type="protein sequence ID" value="MDL2058843.1"/>
    <property type="molecule type" value="Genomic_DNA"/>
</dbReference>
<gene>
    <name evidence="3" type="primary">istA</name>
    <name evidence="2" type="ORF">MUN46_002625</name>
    <name evidence="3" type="ORF">MUN46_010205</name>
</gene>
<evidence type="ECO:0000313" key="3">
    <source>
        <dbReference type="EMBL" id="MDL2060307.1"/>
    </source>
</evidence>
<dbReference type="NCBIfam" id="NF033546">
    <property type="entry name" value="transpos_IS21"/>
    <property type="match status" value="1"/>
</dbReference>
<sequence length="429" mass="49483">MKHRKHQSIIGTVQLTCPEKMLTEIEVKLITDLAKAHRSIKAIARQLHISRNTVRRYLRGRAPTGQGRSEAMKWLNDNRSRVRELFFTDEGNCAVVQRDLESSSTQKINLRQIQRFCRPFRRQIKEVQAFCRYETAPGQQMQIDFGEQDVMIASQPVHIHFFVAVLGFSRRIFTKAYSHENQAAWFDGIESAFSFFGGVPVSLLSDNCRSLVTEHRRKGRVELTEGYLYFCRQWAVKPIVSTPYHPQSKGKVERCVRYVKENALAGKKFKSLQELNQWLETWSLTYADQRHLNDFLKDIRTPKERFAIEKKTLRPIDGHPKVANVREETRKVDAAGLIRVDGNAYQLAKGLAHKEVQLLIDESSISVSRKGQFVIELDKAKSVYKPEQQRETPLGKKLQPLPEVKPEFKQNRLSRALITYSNVAGGTWS</sequence>
<protein>
    <submittedName>
        <fullName evidence="3">IS21 family transposase</fullName>
    </submittedName>
</protein>
<reference evidence="3" key="1">
    <citation type="submission" date="2023-03" db="EMBL/GenBank/DDBJ databases">
        <title>Mesosutterella sp. nov. isolated from porcine feces.</title>
        <authorList>
            <person name="Yu S."/>
        </authorList>
    </citation>
    <scope>NUCLEOTIDE SEQUENCE</scope>
    <source>
        <strain evidence="3">AGMB02718</strain>
    </source>
</reference>
<keyword evidence="4" id="KW-1185">Reference proteome</keyword>
<accession>A0ABT7IPK0</accession>